<dbReference type="Gene3D" id="3.40.50.720">
    <property type="entry name" value="NAD(P)-binding Rossmann-like Domain"/>
    <property type="match status" value="1"/>
</dbReference>
<dbReference type="GO" id="GO:0006098">
    <property type="term" value="P:pentose-phosphate shunt"/>
    <property type="evidence" value="ECO:0007669"/>
    <property type="project" value="InterPro"/>
</dbReference>
<proteinExistence type="inferred from homology"/>
<dbReference type="InterPro" id="IPR006115">
    <property type="entry name" value="6PGDH_NADP-bd"/>
</dbReference>
<organism evidence="5 6">
    <name type="scientific">Atopobium minutum</name>
    <dbReference type="NCBI Taxonomy" id="1381"/>
    <lineage>
        <taxon>Bacteria</taxon>
        <taxon>Bacillati</taxon>
        <taxon>Actinomycetota</taxon>
        <taxon>Coriobacteriia</taxon>
        <taxon>Coriobacteriales</taxon>
        <taxon>Atopobiaceae</taxon>
        <taxon>Atopobium</taxon>
    </lineage>
</organism>
<dbReference type="Gene3D" id="1.10.1040.10">
    <property type="entry name" value="N-(1-d-carboxylethyl)-l-norvaline Dehydrogenase, domain 2"/>
    <property type="match status" value="1"/>
</dbReference>
<dbReference type="Pfam" id="PF00393">
    <property type="entry name" value="6PGD"/>
    <property type="match status" value="1"/>
</dbReference>
<dbReference type="Pfam" id="PF03446">
    <property type="entry name" value="NAD_binding_2"/>
    <property type="match status" value="1"/>
</dbReference>
<evidence type="ECO:0000313" key="5">
    <source>
        <dbReference type="EMBL" id="SEB85159.1"/>
    </source>
</evidence>
<accession>A0AB38A7E5</accession>
<protein>
    <submittedName>
        <fullName evidence="5">6-phosphogluconate dehydrogenase (Decarboxylating)</fullName>
    </submittedName>
</protein>
<dbReference type="InterPro" id="IPR036291">
    <property type="entry name" value="NAD(P)-bd_dom_sf"/>
</dbReference>
<evidence type="ECO:0000256" key="3">
    <source>
        <dbReference type="ARBA" id="ARBA00023064"/>
    </source>
</evidence>
<dbReference type="SUPFAM" id="SSF51735">
    <property type="entry name" value="NAD(P)-binding Rossmann-fold domains"/>
    <property type="match status" value="1"/>
</dbReference>
<gene>
    <name evidence="5" type="ORF">SAMN04489746_1171</name>
</gene>
<evidence type="ECO:0000256" key="2">
    <source>
        <dbReference type="ARBA" id="ARBA00023002"/>
    </source>
</evidence>
<evidence type="ECO:0000259" key="4">
    <source>
        <dbReference type="SMART" id="SM01350"/>
    </source>
</evidence>
<comment type="caution">
    <text evidence="5">The sequence shown here is derived from an EMBL/GenBank/DDBJ whole genome shotgun (WGS) entry which is preliminary data.</text>
</comment>
<sequence>MQIGLVGLGKMGHNLALNLKDKGHEIIGFDLSEEAREDARQNDITVVTSLSEQISLLAAPRVLWLMVPSGSATQATVDEALSLLEPGDVLIDAGNSNYKDSMRHGDACAKKEIGFLDVGTSGGTSGARYGACLMIGGDREVYDFLAEVFDQVSCEDGCAYVGPAGAGHFMKMAHNGIEYGMMEAIGEGFAIMRKAPFDYDLAAVAKNWNHGSVVRSWLMELAEMQLVEHPDLADIKGIVAASGEAKWTVEAALDEEVPAPVIAQALFERNASQMSEENFSNKMVSALRNGFGGHAIVSK</sequence>
<keyword evidence="2" id="KW-0560">Oxidoreductase</keyword>
<dbReference type="InterPro" id="IPR006183">
    <property type="entry name" value="Pgluconate_DH"/>
</dbReference>
<dbReference type="GO" id="GO:0004616">
    <property type="term" value="F:phosphogluconate dehydrogenase (decarboxylating) activity"/>
    <property type="evidence" value="ECO:0007669"/>
    <property type="project" value="InterPro"/>
</dbReference>
<dbReference type="AlphaFoldDB" id="A0AB38A7E5"/>
<dbReference type="NCBIfam" id="TIGR00872">
    <property type="entry name" value="gnd_rel"/>
    <property type="match status" value="1"/>
</dbReference>
<dbReference type="GO" id="GO:0019521">
    <property type="term" value="P:D-gluconate metabolic process"/>
    <property type="evidence" value="ECO:0007669"/>
    <property type="project" value="UniProtKB-KW"/>
</dbReference>
<dbReference type="InterPro" id="IPR004849">
    <property type="entry name" value="6DGDH_YqeC"/>
</dbReference>
<evidence type="ECO:0000256" key="1">
    <source>
        <dbReference type="ARBA" id="ARBA00008419"/>
    </source>
</evidence>
<keyword evidence="3" id="KW-0311">Gluconate utilization</keyword>
<dbReference type="PANTHER" id="PTHR11811">
    <property type="entry name" value="6-PHOSPHOGLUCONATE DEHYDROGENASE"/>
    <property type="match status" value="1"/>
</dbReference>
<dbReference type="InterPro" id="IPR006114">
    <property type="entry name" value="6PGDH_C"/>
</dbReference>
<dbReference type="SMART" id="SM01350">
    <property type="entry name" value="6PGD"/>
    <property type="match status" value="1"/>
</dbReference>
<name>A0AB38A7E5_9ACTN</name>
<evidence type="ECO:0000313" key="6">
    <source>
        <dbReference type="Proteomes" id="UP000183687"/>
    </source>
</evidence>
<feature type="domain" description="6-phosphogluconate dehydrogenase C-terminal" evidence="4">
    <location>
        <begin position="167"/>
        <end position="299"/>
    </location>
</feature>
<comment type="similarity">
    <text evidence="1">Belongs to the 6-phosphogluconate dehydrogenase family.</text>
</comment>
<dbReference type="NCBIfam" id="NF007161">
    <property type="entry name" value="PRK09599.1"/>
    <property type="match status" value="1"/>
</dbReference>
<dbReference type="SUPFAM" id="SSF48179">
    <property type="entry name" value="6-phosphogluconate dehydrogenase C-terminal domain-like"/>
    <property type="match status" value="1"/>
</dbReference>
<dbReference type="Proteomes" id="UP000183687">
    <property type="component" value="Unassembled WGS sequence"/>
</dbReference>
<dbReference type="GO" id="GO:0050661">
    <property type="term" value="F:NADP binding"/>
    <property type="evidence" value="ECO:0007669"/>
    <property type="project" value="InterPro"/>
</dbReference>
<reference evidence="5 6" key="1">
    <citation type="submission" date="2016-10" db="EMBL/GenBank/DDBJ databases">
        <authorList>
            <person name="Varghese N."/>
            <person name="Submissions S."/>
        </authorList>
    </citation>
    <scope>NUCLEOTIDE SEQUENCE [LARGE SCALE GENOMIC DNA]</scope>
    <source>
        <strain evidence="5 6">DSM 20586</strain>
    </source>
</reference>
<dbReference type="RefSeq" id="WP_057001905.1">
    <property type="nucleotide sequence ID" value="NZ_FNSH01000001.1"/>
</dbReference>
<dbReference type="EMBL" id="FNSH01000001">
    <property type="protein sequence ID" value="SEB85159.1"/>
    <property type="molecule type" value="Genomic_DNA"/>
</dbReference>
<dbReference type="InterPro" id="IPR013328">
    <property type="entry name" value="6PGD_dom2"/>
</dbReference>
<dbReference type="PRINTS" id="PR00076">
    <property type="entry name" value="6PGDHDRGNASE"/>
</dbReference>
<dbReference type="InterPro" id="IPR008927">
    <property type="entry name" value="6-PGluconate_DH-like_C_sf"/>
</dbReference>